<comment type="caution">
    <text evidence="1">The sequence shown here is derived from an EMBL/GenBank/DDBJ whole genome shotgun (WGS) entry which is preliminary data.</text>
</comment>
<proteinExistence type="predicted"/>
<dbReference type="Gene3D" id="3.40.50.1820">
    <property type="entry name" value="alpha/beta hydrolase"/>
    <property type="match status" value="1"/>
</dbReference>
<accession>A0AAW7YTF1</accession>
<dbReference type="EMBL" id="JAUOQO010000910">
    <property type="protein sequence ID" value="MDO6575584.1"/>
    <property type="molecule type" value="Genomic_DNA"/>
</dbReference>
<evidence type="ECO:0000313" key="2">
    <source>
        <dbReference type="Proteomes" id="UP001170310"/>
    </source>
</evidence>
<evidence type="ECO:0000313" key="1">
    <source>
        <dbReference type="EMBL" id="MDO6575584.1"/>
    </source>
</evidence>
<name>A0AAW7YTF1_9STAP</name>
<gene>
    <name evidence="1" type="ORF">Q4528_15840</name>
</gene>
<dbReference type="Proteomes" id="UP001170310">
    <property type="component" value="Unassembled WGS sequence"/>
</dbReference>
<feature type="non-terminal residue" evidence="1">
    <location>
        <position position="1"/>
    </location>
</feature>
<dbReference type="AlphaFoldDB" id="A0AAW7YTF1"/>
<organism evidence="1 2">
    <name type="scientific">Staphylococcus pasteuri_A</name>
    <dbReference type="NCBI Taxonomy" id="3062664"/>
    <lineage>
        <taxon>Bacteria</taxon>
        <taxon>Bacillati</taxon>
        <taxon>Bacillota</taxon>
        <taxon>Bacilli</taxon>
        <taxon>Bacillales</taxon>
        <taxon>Staphylococcaceae</taxon>
        <taxon>Staphylococcus</taxon>
    </lineage>
</organism>
<keyword evidence="2" id="KW-1185">Reference proteome</keyword>
<sequence length="54" mass="6456">EIINPDMHLFKDTLESVGQDIEFYEYPRIVHDFPLYPIRESHKVVKQITKALNK</sequence>
<dbReference type="InterPro" id="IPR029058">
    <property type="entry name" value="AB_hydrolase_fold"/>
</dbReference>
<protein>
    <submittedName>
        <fullName evidence="1">Esterase</fullName>
    </submittedName>
</protein>
<reference evidence="1" key="1">
    <citation type="submission" date="2023-07" db="EMBL/GenBank/DDBJ databases">
        <title>Genome content predicts the carbon catabolic preferences of heterotrophic bacteria.</title>
        <authorList>
            <person name="Gralka M."/>
        </authorList>
    </citation>
    <scope>NUCLEOTIDE SEQUENCE</scope>
    <source>
        <strain evidence="1">E2R20</strain>
    </source>
</reference>